<accession>A0A1G6H5B6</accession>
<protein>
    <submittedName>
        <fullName evidence="2">Tetratrico peptide repeat-containing protein</fullName>
    </submittedName>
</protein>
<name>A0A1G6H5B6_9GAMM</name>
<dbReference type="SMART" id="SM00028">
    <property type="entry name" value="TPR"/>
    <property type="match status" value="2"/>
</dbReference>
<dbReference type="EMBL" id="FMYL01000004">
    <property type="protein sequence ID" value="SDB89480.1"/>
    <property type="molecule type" value="Genomic_DNA"/>
</dbReference>
<dbReference type="InterPro" id="IPR041656">
    <property type="entry name" value="TPR_5"/>
</dbReference>
<evidence type="ECO:0000259" key="1">
    <source>
        <dbReference type="Pfam" id="PF12688"/>
    </source>
</evidence>
<dbReference type="STRING" id="1219383.SAMN05421733_1041"/>
<dbReference type="InterPro" id="IPR019734">
    <property type="entry name" value="TPR_rpt"/>
</dbReference>
<dbReference type="InterPro" id="IPR011990">
    <property type="entry name" value="TPR-like_helical_dom_sf"/>
</dbReference>
<sequence length="160" mass="18544">MHTDILNHAILLRKDKKFEQSRKILFDLINSQDQVTGAIYLNIAWAYDNEGREQDALEYYQKALQETLSPPDLFEATFGLACTYHSLGQFIQAEQIFIKLREHYPLASEVLPFYALCLQALNKKDEALQILFDLMIEHPPTAAISAYKPAITYYVHELKY</sequence>
<dbReference type="SUPFAM" id="SSF48452">
    <property type="entry name" value="TPR-like"/>
    <property type="match status" value="1"/>
</dbReference>
<dbReference type="Gene3D" id="1.25.40.10">
    <property type="entry name" value="Tetratricopeptide repeat domain"/>
    <property type="match status" value="1"/>
</dbReference>
<evidence type="ECO:0000313" key="2">
    <source>
        <dbReference type="EMBL" id="SDB89480.1"/>
    </source>
</evidence>
<organism evidence="2 3">
    <name type="scientific">Acinetobacter boissieri</name>
    <dbReference type="NCBI Taxonomy" id="1219383"/>
    <lineage>
        <taxon>Bacteria</taxon>
        <taxon>Pseudomonadati</taxon>
        <taxon>Pseudomonadota</taxon>
        <taxon>Gammaproteobacteria</taxon>
        <taxon>Moraxellales</taxon>
        <taxon>Moraxellaceae</taxon>
        <taxon>Acinetobacter</taxon>
    </lineage>
</organism>
<dbReference type="RefSeq" id="WP_092747277.1">
    <property type="nucleotide sequence ID" value="NZ_FMYL01000004.1"/>
</dbReference>
<evidence type="ECO:0000313" key="3">
    <source>
        <dbReference type="Proteomes" id="UP000242501"/>
    </source>
</evidence>
<dbReference type="Pfam" id="PF12688">
    <property type="entry name" value="TPR_5"/>
    <property type="match status" value="1"/>
</dbReference>
<proteinExistence type="predicted"/>
<keyword evidence="3" id="KW-1185">Reference proteome</keyword>
<dbReference type="OrthoDB" id="193829at2"/>
<reference evidence="3" key="1">
    <citation type="submission" date="2016-09" db="EMBL/GenBank/DDBJ databases">
        <authorList>
            <person name="Varghese N."/>
            <person name="Submissions S."/>
        </authorList>
    </citation>
    <scope>NUCLEOTIDE SEQUENCE [LARGE SCALE GENOMIC DNA]</scope>
    <source>
        <strain evidence="3">ANC 4422</strain>
    </source>
</reference>
<dbReference type="Proteomes" id="UP000242501">
    <property type="component" value="Unassembled WGS sequence"/>
</dbReference>
<feature type="domain" description="Tetratrico peptide repeat group 5" evidence="1">
    <location>
        <begin position="42"/>
        <end position="157"/>
    </location>
</feature>
<dbReference type="AlphaFoldDB" id="A0A1G6H5B6"/>
<gene>
    <name evidence="2" type="ORF">SAMN05421733_1041</name>
</gene>